<dbReference type="SUPFAM" id="SSF53474">
    <property type="entry name" value="alpha/beta-Hydrolases"/>
    <property type="match status" value="1"/>
</dbReference>
<accession>A0A9P7YST7</accession>
<gene>
    <name evidence="2" type="ORF">BJ875DRAFT_529370</name>
</gene>
<evidence type="ECO:0000313" key="3">
    <source>
        <dbReference type="Proteomes" id="UP000824998"/>
    </source>
</evidence>
<evidence type="ECO:0000313" key="2">
    <source>
        <dbReference type="EMBL" id="KAG9238991.1"/>
    </source>
</evidence>
<dbReference type="Gene3D" id="3.40.50.1820">
    <property type="entry name" value="alpha/beta hydrolase"/>
    <property type="match status" value="1"/>
</dbReference>
<evidence type="ECO:0000256" key="1">
    <source>
        <dbReference type="SAM" id="MobiDB-lite"/>
    </source>
</evidence>
<dbReference type="AlphaFoldDB" id="A0A9P7YST7"/>
<name>A0A9P7YST7_9HELO</name>
<organism evidence="2 3">
    <name type="scientific">Amylocarpus encephaloides</name>
    <dbReference type="NCBI Taxonomy" id="45428"/>
    <lineage>
        <taxon>Eukaryota</taxon>
        <taxon>Fungi</taxon>
        <taxon>Dikarya</taxon>
        <taxon>Ascomycota</taxon>
        <taxon>Pezizomycotina</taxon>
        <taxon>Leotiomycetes</taxon>
        <taxon>Helotiales</taxon>
        <taxon>Helotiales incertae sedis</taxon>
        <taxon>Amylocarpus</taxon>
    </lineage>
</organism>
<feature type="region of interest" description="Disordered" evidence="1">
    <location>
        <begin position="1"/>
        <end position="60"/>
    </location>
</feature>
<comment type="caution">
    <text evidence="2">The sequence shown here is derived from an EMBL/GenBank/DDBJ whole genome shotgun (WGS) entry which is preliminary data.</text>
</comment>
<keyword evidence="3" id="KW-1185">Reference proteome</keyword>
<proteinExistence type="predicted"/>
<dbReference type="OrthoDB" id="7130006at2759"/>
<dbReference type="InterPro" id="IPR029058">
    <property type="entry name" value="AB_hydrolase_fold"/>
</dbReference>
<protein>
    <submittedName>
        <fullName evidence="2">Uncharacterized protein</fullName>
    </submittedName>
</protein>
<reference evidence="2" key="1">
    <citation type="journal article" date="2021" name="IMA Fungus">
        <title>Genomic characterization of three marine fungi, including Emericellopsis atlantica sp. nov. with signatures of a generalist lifestyle and marine biomass degradation.</title>
        <authorList>
            <person name="Hagestad O.C."/>
            <person name="Hou L."/>
            <person name="Andersen J.H."/>
            <person name="Hansen E.H."/>
            <person name="Altermark B."/>
            <person name="Li C."/>
            <person name="Kuhnert E."/>
            <person name="Cox R.J."/>
            <person name="Crous P.W."/>
            <person name="Spatafora J.W."/>
            <person name="Lail K."/>
            <person name="Amirebrahimi M."/>
            <person name="Lipzen A."/>
            <person name="Pangilinan J."/>
            <person name="Andreopoulos W."/>
            <person name="Hayes R.D."/>
            <person name="Ng V."/>
            <person name="Grigoriev I.V."/>
            <person name="Jackson S.A."/>
            <person name="Sutton T.D.S."/>
            <person name="Dobson A.D.W."/>
            <person name="Rama T."/>
        </authorList>
    </citation>
    <scope>NUCLEOTIDE SEQUENCE</scope>
    <source>
        <strain evidence="2">TRa018bII</strain>
    </source>
</reference>
<dbReference type="Proteomes" id="UP000824998">
    <property type="component" value="Unassembled WGS sequence"/>
</dbReference>
<feature type="compositionally biased region" description="Basic residues" evidence="1">
    <location>
        <begin position="1"/>
        <end position="19"/>
    </location>
</feature>
<feature type="compositionally biased region" description="Basic and acidic residues" evidence="1">
    <location>
        <begin position="20"/>
        <end position="51"/>
    </location>
</feature>
<dbReference type="EMBL" id="MU251363">
    <property type="protein sequence ID" value="KAG9238991.1"/>
    <property type="molecule type" value="Genomic_DNA"/>
</dbReference>
<sequence>MSTLKPRRAKKRSVSPRKRTGSDGEDIKSEYDSADDVRVGDDMVGKAKEKAPNNPMPQFTTKVPIDGFRELEMHFVHRKAQTRLVNVHDGTGPGPAVPRSEENPAPLLTSDESRVSFHVVAPSLPSFGSEGVSRPGREIPQYSKAMHRVMLNLGYSKYGMVFSPLFPSLKRLNCHRGGHWREIPHALHGLPPHQLRRGQTLGLSIFLRVLRVPPVDFVEALG</sequence>